<dbReference type="PROSITE" id="PS51257">
    <property type="entry name" value="PROKAR_LIPOPROTEIN"/>
    <property type="match status" value="1"/>
</dbReference>
<name>A0A8H6TCX9_MYCCL</name>
<dbReference type="Proteomes" id="UP000613580">
    <property type="component" value="Unassembled WGS sequence"/>
</dbReference>
<dbReference type="PANTHER" id="PTHR14256:SF1">
    <property type="entry name" value="GEO09626P1"/>
    <property type="match status" value="1"/>
</dbReference>
<protein>
    <submittedName>
        <fullName evidence="2">Uncharacterized protein</fullName>
    </submittedName>
</protein>
<sequence>MPPRIAPKSVFRTWFAVEAIPIYVAVGGACLGASWYLYRLATGPTVVWTKNNPHPYLNIEQNQGTKLYEINQKFEKRCVRSCLRVGGRELMVAPCFACSWKRDKL</sequence>
<evidence type="ECO:0000313" key="3">
    <source>
        <dbReference type="Proteomes" id="UP000613580"/>
    </source>
</evidence>
<keyword evidence="1" id="KW-0472">Membrane</keyword>
<reference evidence="2" key="1">
    <citation type="submission" date="2020-05" db="EMBL/GenBank/DDBJ databases">
        <title>Mycena genomes resolve the evolution of fungal bioluminescence.</title>
        <authorList>
            <person name="Tsai I.J."/>
        </authorList>
    </citation>
    <scope>NUCLEOTIDE SEQUENCE</scope>
    <source>
        <strain evidence="2">110903Hualien_Pintung</strain>
    </source>
</reference>
<comment type="caution">
    <text evidence="2">The sequence shown here is derived from an EMBL/GenBank/DDBJ whole genome shotgun (WGS) entry which is preliminary data.</text>
</comment>
<evidence type="ECO:0000313" key="2">
    <source>
        <dbReference type="EMBL" id="KAF7313525.1"/>
    </source>
</evidence>
<accession>A0A8H6TCX9</accession>
<keyword evidence="1" id="KW-0812">Transmembrane</keyword>
<feature type="transmembrane region" description="Helical" evidence="1">
    <location>
        <begin position="20"/>
        <end position="38"/>
    </location>
</feature>
<evidence type="ECO:0000256" key="1">
    <source>
        <dbReference type="SAM" id="Phobius"/>
    </source>
</evidence>
<keyword evidence="3" id="KW-1185">Reference proteome</keyword>
<dbReference type="AlphaFoldDB" id="A0A8H6TCX9"/>
<organism evidence="2 3">
    <name type="scientific">Mycena chlorophos</name>
    <name type="common">Agaric fungus</name>
    <name type="synonym">Agaricus chlorophos</name>
    <dbReference type="NCBI Taxonomy" id="658473"/>
    <lineage>
        <taxon>Eukaryota</taxon>
        <taxon>Fungi</taxon>
        <taxon>Dikarya</taxon>
        <taxon>Basidiomycota</taxon>
        <taxon>Agaricomycotina</taxon>
        <taxon>Agaricomycetes</taxon>
        <taxon>Agaricomycetidae</taxon>
        <taxon>Agaricales</taxon>
        <taxon>Marasmiineae</taxon>
        <taxon>Mycenaceae</taxon>
        <taxon>Mycena</taxon>
    </lineage>
</organism>
<dbReference type="Pfam" id="PF06522">
    <property type="entry name" value="B12D"/>
    <property type="match status" value="1"/>
</dbReference>
<proteinExistence type="predicted"/>
<dbReference type="EMBL" id="JACAZE010000006">
    <property type="protein sequence ID" value="KAF7313525.1"/>
    <property type="molecule type" value="Genomic_DNA"/>
</dbReference>
<keyword evidence="1" id="KW-1133">Transmembrane helix</keyword>
<dbReference type="InterPro" id="IPR010530">
    <property type="entry name" value="B12D"/>
</dbReference>
<gene>
    <name evidence="2" type="ORF">HMN09_00508500</name>
</gene>
<dbReference type="PANTHER" id="PTHR14256">
    <property type="entry name" value="NADH-UBIQUINONE OXIDOREDUCTASE MLRQ SUBUNIT"/>
    <property type="match status" value="1"/>
</dbReference>
<dbReference type="OrthoDB" id="5511684at2759"/>